<comment type="cofactor">
    <cofactor evidence="1 4">
        <name>pyridoxal 5'-phosphate</name>
        <dbReference type="ChEBI" id="CHEBI:597326"/>
    </cofactor>
</comment>
<keyword evidence="7" id="KW-1185">Reference proteome</keyword>
<sequence>MSKQGFTTRQVHADRLLNTPEHGGVHTSTSNSVLFEFSDAQGIIDAFQGKRAAHVYSRSSSPSVAALQNMLNDLEGGFGALCFSTGMSAISSTLFSLLKAGDHLIVSQYLFGNTRSFFDTLADYGVQITFADVTDIQNVKEAYLPNTKGVYTETVANPVTQVADLRAIGQYCEERNILFMVDNTMTPPPLFYAKELKASLIFCSLTKYISGHGNVLGGAVIDTGLFNWKGFGNIKSAYQVADEAQWGLTQIKKKGLRDLGATLAPQSATAIALGMETLSLRLARACENSQKLAMFLDNHPKVKQVFYPGLASHPQHFMAREQLKRGYGAILSFTLVDDIDPVQFLNALELVICATHLGDNRTLALPVAPTIYFENTAEEREAMGVSDTMIRISVGIEDTDDLINDFTNAFDRKYAAE</sequence>
<evidence type="ECO:0000313" key="8">
    <source>
        <dbReference type="Proteomes" id="UP001170717"/>
    </source>
</evidence>
<dbReference type="GO" id="GO:0030170">
    <property type="term" value="F:pyridoxal phosphate binding"/>
    <property type="evidence" value="ECO:0007669"/>
    <property type="project" value="InterPro"/>
</dbReference>
<dbReference type="PANTHER" id="PTHR11808">
    <property type="entry name" value="TRANS-SULFURATION ENZYME FAMILY MEMBER"/>
    <property type="match status" value="1"/>
</dbReference>
<evidence type="ECO:0000256" key="4">
    <source>
        <dbReference type="RuleBase" id="RU362118"/>
    </source>
</evidence>
<name>A0AAW7YZW9_9ALTE</name>
<dbReference type="InterPro" id="IPR015422">
    <property type="entry name" value="PyrdxlP-dep_Trfase_small"/>
</dbReference>
<evidence type="ECO:0000256" key="1">
    <source>
        <dbReference type="ARBA" id="ARBA00001933"/>
    </source>
</evidence>
<organism evidence="6 8">
    <name type="scientific">Alteromonas stellipolaris</name>
    <dbReference type="NCBI Taxonomy" id="233316"/>
    <lineage>
        <taxon>Bacteria</taxon>
        <taxon>Pseudomonadati</taxon>
        <taxon>Pseudomonadota</taxon>
        <taxon>Gammaproteobacteria</taxon>
        <taxon>Alteromonadales</taxon>
        <taxon>Alteromonadaceae</taxon>
        <taxon>Alteromonas/Salinimonas group</taxon>
        <taxon>Alteromonas</taxon>
    </lineage>
</organism>
<evidence type="ECO:0000256" key="3">
    <source>
        <dbReference type="PIRSR" id="PIRSR001434-2"/>
    </source>
</evidence>
<dbReference type="Gene3D" id="3.90.1150.10">
    <property type="entry name" value="Aspartate Aminotransferase, domain 1"/>
    <property type="match status" value="1"/>
</dbReference>
<proteinExistence type="inferred from homology"/>
<reference evidence="5 7" key="1">
    <citation type="submission" date="2015-12" db="EMBL/GenBank/DDBJ databases">
        <title>Intraspecies pangenome expansion in the marine bacterium Alteromonas.</title>
        <authorList>
            <person name="Lopez-Perez M."/>
            <person name="Rodriguez-Valera F."/>
        </authorList>
    </citation>
    <scope>NUCLEOTIDE SEQUENCE [LARGE SCALE GENOMIC DNA]</scope>
    <source>
        <strain evidence="5 7">LMG 21861</strain>
    </source>
</reference>
<dbReference type="EMBL" id="CP013926">
    <property type="protein sequence ID" value="AMJ73775.1"/>
    <property type="molecule type" value="Genomic_DNA"/>
</dbReference>
<dbReference type="PANTHER" id="PTHR11808:SF80">
    <property type="entry name" value="CYSTATHIONINE GAMMA-LYASE"/>
    <property type="match status" value="1"/>
</dbReference>
<dbReference type="GO" id="GO:0016846">
    <property type="term" value="F:carbon-sulfur lyase activity"/>
    <property type="evidence" value="ECO:0007669"/>
    <property type="project" value="TreeGrafter"/>
</dbReference>
<dbReference type="SUPFAM" id="SSF53383">
    <property type="entry name" value="PLP-dependent transferases"/>
    <property type="match status" value="1"/>
</dbReference>
<feature type="modified residue" description="N6-(pyridoxal phosphate)lysine" evidence="3">
    <location>
        <position position="207"/>
    </location>
</feature>
<dbReference type="Gene3D" id="3.40.640.10">
    <property type="entry name" value="Type I PLP-dependent aspartate aminotransferase-like (Major domain)"/>
    <property type="match status" value="1"/>
</dbReference>
<keyword evidence="2 3" id="KW-0663">Pyridoxal phosphate</keyword>
<reference evidence="6" key="2">
    <citation type="submission" date="2023-07" db="EMBL/GenBank/DDBJ databases">
        <title>Genome content predicts the carbon catabolic preferences of heterotrophic bacteria.</title>
        <authorList>
            <person name="Gralka M."/>
        </authorList>
    </citation>
    <scope>NUCLEOTIDE SEQUENCE</scope>
    <source>
        <strain evidence="6">F2M12</strain>
    </source>
</reference>
<dbReference type="AlphaFoldDB" id="A0AAW7YZW9"/>
<dbReference type="GO" id="GO:0005737">
    <property type="term" value="C:cytoplasm"/>
    <property type="evidence" value="ECO:0007669"/>
    <property type="project" value="TreeGrafter"/>
</dbReference>
<gene>
    <name evidence="5" type="ORF">AVL57_07155</name>
    <name evidence="6" type="ORF">Q4527_00660</name>
</gene>
<dbReference type="Proteomes" id="UP000056750">
    <property type="component" value="Chromosome"/>
</dbReference>
<evidence type="ECO:0000313" key="5">
    <source>
        <dbReference type="EMBL" id="AMJ73775.1"/>
    </source>
</evidence>
<dbReference type="Proteomes" id="UP001170717">
    <property type="component" value="Unassembled WGS sequence"/>
</dbReference>
<dbReference type="RefSeq" id="WP_057792090.1">
    <property type="nucleotide sequence ID" value="NZ_CAXIBE010000059.1"/>
</dbReference>
<evidence type="ECO:0000313" key="7">
    <source>
        <dbReference type="Proteomes" id="UP000056750"/>
    </source>
</evidence>
<protein>
    <submittedName>
        <fullName evidence="6">Cystathionine gamma-synthase family protein</fullName>
    </submittedName>
</protein>
<dbReference type="PIRSF" id="PIRSF001434">
    <property type="entry name" value="CGS"/>
    <property type="match status" value="1"/>
</dbReference>
<evidence type="ECO:0000313" key="6">
    <source>
        <dbReference type="EMBL" id="MDO6575881.1"/>
    </source>
</evidence>
<comment type="similarity">
    <text evidence="4">Belongs to the trans-sulfuration enzymes family.</text>
</comment>
<dbReference type="EMBL" id="JAUOQI010000001">
    <property type="protein sequence ID" value="MDO6575881.1"/>
    <property type="molecule type" value="Genomic_DNA"/>
</dbReference>
<evidence type="ECO:0000256" key="2">
    <source>
        <dbReference type="ARBA" id="ARBA00022898"/>
    </source>
</evidence>
<dbReference type="KEGG" id="asq:AVL57_07155"/>
<dbReference type="InterPro" id="IPR000277">
    <property type="entry name" value="Cys/Met-Metab_PyrdxlP-dep_enz"/>
</dbReference>
<dbReference type="GO" id="GO:0019346">
    <property type="term" value="P:transsulfuration"/>
    <property type="evidence" value="ECO:0007669"/>
    <property type="project" value="InterPro"/>
</dbReference>
<dbReference type="InterPro" id="IPR015421">
    <property type="entry name" value="PyrdxlP-dep_Trfase_major"/>
</dbReference>
<dbReference type="NCBIfam" id="NF004609">
    <property type="entry name" value="PRK05939.1"/>
    <property type="match status" value="1"/>
</dbReference>
<dbReference type="FunFam" id="3.40.640.10:FF:000046">
    <property type="entry name" value="Cystathionine gamma-lyase"/>
    <property type="match status" value="1"/>
</dbReference>
<dbReference type="InterPro" id="IPR015424">
    <property type="entry name" value="PyrdxlP-dep_Trfase"/>
</dbReference>
<dbReference type="Pfam" id="PF01053">
    <property type="entry name" value="Cys_Met_Meta_PP"/>
    <property type="match status" value="1"/>
</dbReference>
<accession>A0AAW7YZW9</accession>